<comment type="caution">
    <text evidence="1">The sequence shown here is derived from an EMBL/GenBank/DDBJ whole genome shotgun (WGS) entry which is preliminary data.</text>
</comment>
<evidence type="ECO:0008006" key="3">
    <source>
        <dbReference type="Google" id="ProtNLM"/>
    </source>
</evidence>
<reference evidence="1 2" key="1">
    <citation type="submission" date="2009-09" db="EMBL/GenBank/DDBJ databases">
        <authorList>
            <person name="Weinstock G."/>
            <person name="Sodergren E."/>
            <person name="Clifton S."/>
            <person name="Fulton L."/>
            <person name="Fulton B."/>
            <person name="Courtney L."/>
            <person name="Fronick C."/>
            <person name="Harrison M."/>
            <person name="Strong C."/>
            <person name="Farmer C."/>
            <person name="Delahaunty K."/>
            <person name="Markovic C."/>
            <person name="Hall O."/>
            <person name="Minx P."/>
            <person name="Tomlinson C."/>
            <person name="Mitreva M."/>
            <person name="Nelson J."/>
            <person name="Hou S."/>
            <person name="Wollam A."/>
            <person name="Pepin K.H."/>
            <person name="Johnson M."/>
            <person name="Bhonagiri V."/>
            <person name="Nash W.E."/>
            <person name="Warren W."/>
            <person name="Chinwalla A."/>
            <person name="Mardis E.R."/>
            <person name="Wilson R.K."/>
        </authorList>
    </citation>
    <scope>NUCLEOTIDE SEQUENCE [LARGE SCALE GENOMIC DNA]</scope>
    <source>
        <strain evidence="2">ATCC 35185 / DSM 20758 / VPI D19B-28</strain>
    </source>
</reference>
<dbReference type="eggNOG" id="ENOG5032Z5Y">
    <property type="taxonomic scope" value="Bacteria"/>
</dbReference>
<proteinExistence type="predicted"/>
<accession>C9LY78</accession>
<protein>
    <recommendedName>
        <fullName evidence="3">DUF4258 domain-containing protein</fullName>
    </recommendedName>
</protein>
<dbReference type="STRING" id="546271.Selsp_0276"/>
<dbReference type="Pfam" id="PF14076">
    <property type="entry name" value="DUF4258"/>
    <property type="match status" value="1"/>
</dbReference>
<evidence type="ECO:0000313" key="1">
    <source>
        <dbReference type="EMBL" id="EEX76272.1"/>
    </source>
</evidence>
<name>C9LY78_SELS3</name>
<dbReference type="EMBL" id="ACKP02000050">
    <property type="protein sequence ID" value="EEX76272.1"/>
    <property type="molecule type" value="Genomic_DNA"/>
</dbReference>
<dbReference type="InterPro" id="IPR025354">
    <property type="entry name" value="DUF4258"/>
</dbReference>
<gene>
    <name evidence="1" type="ORF">SELSPUOL_02437</name>
</gene>
<organism evidence="1 2">
    <name type="scientific">Selenomonas sputigena (strain ATCC 35185 / DSM 20758 / CCUG 44933 / VPI D19B-28)</name>
    <dbReference type="NCBI Taxonomy" id="546271"/>
    <lineage>
        <taxon>Bacteria</taxon>
        <taxon>Bacillati</taxon>
        <taxon>Bacillota</taxon>
        <taxon>Negativicutes</taxon>
        <taxon>Selenomonadales</taxon>
        <taxon>Selenomonadaceae</taxon>
        <taxon>Selenomonas</taxon>
    </lineage>
</organism>
<dbReference type="Proteomes" id="UP000003505">
    <property type="component" value="Unassembled WGS sequence"/>
</dbReference>
<evidence type="ECO:0000313" key="2">
    <source>
        <dbReference type="Proteomes" id="UP000003505"/>
    </source>
</evidence>
<sequence>MTLMEFPAEEGCMKERLLQTIRQRCAGRKMQWTNHMMFRIMQRGISLADVSHVLQTGEIIEMYPTDYPYPSCLVSGYVENHACIHVVCGVGPCDLHLITAYRPDPEQWDDDGKIRKEISS</sequence>
<dbReference type="AlphaFoldDB" id="C9LY78"/>